<evidence type="ECO:0000313" key="2">
    <source>
        <dbReference type="EMBL" id="MBB6180063.1"/>
    </source>
</evidence>
<evidence type="ECO:0008006" key="4">
    <source>
        <dbReference type="Google" id="ProtNLM"/>
    </source>
</evidence>
<evidence type="ECO:0000256" key="1">
    <source>
        <dbReference type="SAM" id="SignalP"/>
    </source>
</evidence>
<dbReference type="InterPro" id="IPR021457">
    <property type="entry name" value="DUF3108"/>
</dbReference>
<gene>
    <name evidence="2" type="ORF">HNQ75_002038</name>
</gene>
<organism evidence="2 3">
    <name type="scientific">Pseudorhizobium flavum</name>
    <dbReference type="NCBI Taxonomy" id="1335061"/>
    <lineage>
        <taxon>Bacteria</taxon>
        <taxon>Pseudomonadati</taxon>
        <taxon>Pseudomonadota</taxon>
        <taxon>Alphaproteobacteria</taxon>
        <taxon>Hyphomicrobiales</taxon>
        <taxon>Rhizobiaceae</taxon>
        <taxon>Rhizobium/Agrobacterium group</taxon>
        <taxon>Pseudorhizobium</taxon>
    </lineage>
</organism>
<comment type="caution">
    <text evidence="2">The sequence shown here is derived from an EMBL/GenBank/DDBJ whole genome shotgun (WGS) entry which is preliminary data.</text>
</comment>
<keyword evidence="1" id="KW-0732">Signal</keyword>
<evidence type="ECO:0000313" key="3">
    <source>
        <dbReference type="Proteomes" id="UP000535501"/>
    </source>
</evidence>
<accession>A0A7X0DCM3</accession>
<feature type="chain" id="PRO_5031004329" description="DUF3108 domain-containing protein" evidence="1">
    <location>
        <begin position="25"/>
        <end position="257"/>
    </location>
</feature>
<sequence length="257" mass="28274">MTGRRGAILASAFAFSLFAGPAGTAGIRHVSEYDISLGILPIAKAAFASEFGSYDYRIAGSFRSWGLADIISKISAETSVTGRKRGDKLQAEQYDLVYKTGKRTRVYEVTYRNGDVTRSVMKPEPKRRPDNWVPVAPEDLRSVLDPLTGLVFSGDAKSCPSRVPIYDGESRMDLILTPKGTETFSTGGFTGEVMVCEVRYVPRSGFRRGRSDIEHLKKTPMEIWFAKAQSVNVYAPVYARIPTSMGQVYVKAAKYGG</sequence>
<dbReference type="EMBL" id="JACHEJ010000004">
    <property type="protein sequence ID" value="MBB6180063.1"/>
    <property type="molecule type" value="Genomic_DNA"/>
</dbReference>
<feature type="signal peptide" evidence="1">
    <location>
        <begin position="1"/>
        <end position="24"/>
    </location>
</feature>
<reference evidence="2 3" key="1">
    <citation type="submission" date="2020-08" db="EMBL/GenBank/DDBJ databases">
        <title>Genomic Encyclopedia of Type Strains, Phase IV (KMG-IV): sequencing the most valuable type-strain genomes for metagenomic binning, comparative biology and taxonomic classification.</title>
        <authorList>
            <person name="Goeker M."/>
        </authorList>
    </citation>
    <scope>NUCLEOTIDE SEQUENCE [LARGE SCALE GENOMIC DNA]</scope>
    <source>
        <strain evidence="2 3">DSM 102134</strain>
    </source>
</reference>
<dbReference type="RefSeq" id="WP_077549395.1">
    <property type="nucleotide sequence ID" value="NZ_JACHEJ010000004.1"/>
</dbReference>
<name>A0A7X0DCM3_9HYPH</name>
<dbReference type="Proteomes" id="UP000535501">
    <property type="component" value="Unassembled WGS sequence"/>
</dbReference>
<dbReference type="Pfam" id="PF11306">
    <property type="entry name" value="DUF3108"/>
    <property type="match status" value="1"/>
</dbReference>
<proteinExistence type="predicted"/>
<protein>
    <recommendedName>
        <fullName evidence="4">DUF3108 domain-containing protein</fullName>
    </recommendedName>
</protein>
<dbReference type="AlphaFoldDB" id="A0A7X0DCM3"/>
<keyword evidence="3" id="KW-1185">Reference proteome</keyword>